<dbReference type="EMBL" id="BMXB01000002">
    <property type="protein sequence ID" value="GHA31231.1"/>
    <property type="molecule type" value="Genomic_DNA"/>
</dbReference>
<proteinExistence type="predicted"/>
<organism evidence="1 2">
    <name type="scientific">Salinimicrobium marinum</name>
    <dbReference type="NCBI Taxonomy" id="680283"/>
    <lineage>
        <taxon>Bacteria</taxon>
        <taxon>Pseudomonadati</taxon>
        <taxon>Bacteroidota</taxon>
        <taxon>Flavobacteriia</taxon>
        <taxon>Flavobacteriales</taxon>
        <taxon>Flavobacteriaceae</taxon>
        <taxon>Salinimicrobium</taxon>
    </lineage>
</organism>
<keyword evidence="1" id="KW-0449">Lipoprotein</keyword>
<dbReference type="CDD" id="cd22784">
    <property type="entry name" value="DPBB_MltA_YuiC-like"/>
    <property type="match status" value="1"/>
</dbReference>
<keyword evidence="2" id="KW-1185">Reference proteome</keyword>
<comment type="caution">
    <text evidence="1">The sequence shown here is derived from an EMBL/GenBank/DDBJ whole genome shotgun (WGS) entry which is preliminary data.</text>
</comment>
<protein>
    <submittedName>
        <fullName evidence="1">Lipoprotein</fullName>
    </submittedName>
</protein>
<evidence type="ECO:0000313" key="1">
    <source>
        <dbReference type="EMBL" id="GHA31231.1"/>
    </source>
</evidence>
<reference evidence="1" key="1">
    <citation type="journal article" date="2014" name="Int. J. Syst. Evol. Microbiol.">
        <title>Complete genome sequence of Corynebacterium casei LMG S-19264T (=DSM 44701T), isolated from a smear-ripened cheese.</title>
        <authorList>
            <consortium name="US DOE Joint Genome Institute (JGI-PGF)"/>
            <person name="Walter F."/>
            <person name="Albersmeier A."/>
            <person name="Kalinowski J."/>
            <person name="Ruckert C."/>
        </authorList>
    </citation>
    <scope>NUCLEOTIDE SEQUENCE</scope>
    <source>
        <strain evidence="1">KCTC 12719</strain>
    </source>
</reference>
<reference evidence="1" key="2">
    <citation type="submission" date="2020-09" db="EMBL/GenBank/DDBJ databases">
        <authorList>
            <person name="Sun Q."/>
            <person name="Kim S."/>
        </authorList>
    </citation>
    <scope>NUCLEOTIDE SEQUENCE</scope>
    <source>
        <strain evidence="1">KCTC 12719</strain>
    </source>
</reference>
<gene>
    <name evidence="1" type="ORF">GCM10007103_10970</name>
</gene>
<sequence>MGFYVLTGISACDFPSEDKDGNGEEVLVFSDTLTVTASAYNSLRLQGEGNVNITAWGDTLVPGMKSIAVSRDLVRKGLTHGTPVVIEGFEGLFIVNDKMHQRWRNKIDIYMGINKEKAMDWGRKKVKISFPGQEQREVE</sequence>
<accession>A0A918VWG5</accession>
<dbReference type="AlphaFoldDB" id="A0A918VWG5"/>
<name>A0A918VWG5_9FLAO</name>
<dbReference type="Proteomes" id="UP000610456">
    <property type="component" value="Unassembled WGS sequence"/>
</dbReference>
<evidence type="ECO:0000313" key="2">
    <source>
        <dbReference type="Proteomes" id="UP000610456"/>
    </source>
</evidence>